<dbReference type="EMBL" id="PQ015379">
    <property type="protein sequence ID" value="XDJ15353.1"/>
    <property type="molecule type" value="Genomic_DNA"/>
</dbReference>
<accession>A0AB39CEL5</accession>
<organism evidence="1">
    <name type="scientific">Pseudomonas phage HRDY3</name>
    <dbReference type="NCBI Taxonomy" id="3236930"/>
    <lineage>
        <taxon>Viruses</taxon>
    </lineage>
</organism>
<name>A0AB39CEL5_9VIRU</name>
<sequence length="119" mass="13730">MQLTDPRGNLVANWTIEQFLLVQKFAMQGPGHPVDGRIVAMEIGQQIEVQLNDVESQLHDAHHNLLFLFNHVQHFDEHAQLHQAGLLISLLRDRLMRSQLPGFTKLICKIEENEYDPEI</sequence>
<protein>
    <submittedName>
        <fullName evidence="1">Uncharacterized protein</fullName>
    </submittedName>
</protein>
<proteinExistence type="predicted"/>
<evidence type="ECO:0000313" key="1">
    <source>
        <dbReference type="EMBL" id="XDJ15353.1"/>
    </source>
</evidence>
<reference evidence="1" key="1">
    <citation type="submission" date="2024-07" db="EMBL/GenBank/DDBJ databases">
        <authorList>
            <person name="Bringhurst R.M."/>
            <person name="Homer T.E."/>
        </authorList>
    </citation>
    <scope>NUCLEOTIDE SEQUENCE</scope>
</reference>